<dbReference type="InterPro" id="IPR023210">
    <property type="entry name" value="NADP_OxRdtase_dom"/>
</dbReference>
<evidence type="ECO:0000313" key="3">
    <source>
        <dbReference type="EMBL" id="PIL27797.1"/>
    </source>
</evidence>
<dbReference type="InterPro" id="IPR036812">
    <property type="entry name" value="NAD(P)_OxRdtase_dom_sf"/>
</dbReference>
<name>A0A2G8S235_9APHY</name>
<dbReference type="SUPFAM" id="SSF51430">
    <property type="entry name" value="NAD(P)-linked oxidoreductase"/>
    <property type="match status" value="1"/>
</dbReference>
<keyword evidence="1" id="KW-0560">Oxidoreductase</keyword>
<dbReference type="EMBL" id="AYKW01000034">
    <property type="protein sequence ID" value="PIL27797.1"/>
    <property type="molecule type" value="Genomic_DNA"/>
</dbReference>
<evidence type="ECO:0000313" key="4">
    <source>
        <dbReference type="Proteomes" id="UP000230002"/>
    </source>
</evidence>
<sequence length="343" mass="37956">MPTFSSTREIGDSSFLSIGYGGMGISAYYGAAAPDEQRFKVLDVVYENGITHWDTADAYGDSEKLMGQWFKRTGKRKEIFLATKFGMGRHWGSDFKRNVNGEPDYVPKALQRSLDQLGVDYVDLWYLHRADIAVPIERTVKAMAEQVKAGKVRYLGLSEVSAETLRRAHAVHPISVVQVEYSPFTTDIEDEKIGLLKTTRELGVKIVAYGALGRGLLTGKYKGPEDFAEDDYRRTIPRNSKENFPNILKIADGLKKVGEKHGATAGQVALAWVLAQGNDIIPIVGTTKVENLKENLGALKVKLTAQDIAEVRRLAEAANAAGGHRYPESMMQYVFADTPPLQK</sequence>
<comment type="caution">
    <text evidence="3">The sequence shown here is derived from an EMBL/GenBank/DDBJ whole genome shotgun (WGS) entry which is preliminary data.</text>
</comment>
<accession>A0A2G8S235</accession>
<dbReference type="STRING" id="1077348.A0A2G8S235"/>
<evidence type="ECO:0000259" key="2">
    <source>
        <dbReference type="Pfam" id="PF00248"/>
    </source>
</evidence>
<dbReference type="AlphaFoldDB" id="A0A2G8S235"/>
<feature type="domain" description="NADP-dependent oxidoreductase" evidence="2">
    <location>
        <begin position="18"/>
        <end position="315"/>
    </location>
</feature>
<protein>
    <submittedName>
        <fullName evidence="3">Transporter</fullName>
    </submittedName>
</protein>
<reference evidence="3 4" key="1">
    <citation type="journal article" date="2015" name="Sci. Rep.">
        <title>Chromosome-level genome map provides insights into diverse defense mechanisms in the medicinal fungus Ganoderma sinense.</title>
        <authorList>
            <person name="Zhu Y."/>
            <person name="Xu J."/>
            <person name="Sun C."/>
            <person name="Zhou S."/>
            <person name="Xu H."/>
            <person name="Nelson D.R."/>
            <person name="Qian J."/>
            <person name="Song J."/>
            <person name="Luo H."/>
            <person name="Xiang L."/>
            <person name="Li Y."/>
            <person name="Xu Z."/>
            <person name="Ji A."/>
            <person name="Wang L."/>
            <person name="Lu S."/>
            <person name="Hayward A."/>
            <person name="Sun W."/>
            <person name="Li X."/>
            <person name="Schwartz D.C."/>
            <person name="Wang Y."/>
            <person name="Chen S."/>
        </authorList>
    </citation>
    <scope>NUCLEOTIDE SEQUENCE [LARGE SCALE GENOMIC DNA]</scope>
    <source>
        <strain evidence="3 4">ZZ0214-1</strain>
    </source>
</reference>
<dbReference type="Gene3D" id="3.20.20.100">
    <property type="entry name" value="NADP-dependent oxidoreductase domain"/>
    <property type="match status" value="1"/>
</dbReference>
<dbReference type="Pfam" id="PF00248">
    <property type="entry name" value="Aldo_ket_red"/>
    <property type="match status" value="1"/>
</dbReference>
<dbReference type="PANTHER" id="PTHR43625:SF40">
    <property type="entry name" value="ALDO-KETO REDUCTASE YAKC [NADP(+)]"/>
    <property type="match status" value="1"/>
</dbReference>
<keyword evidence="4" id="KW-1185">Reference proteome</keyword>
<dbReference type="PANTHER" id="PTHR43625">
    <property type="entry name" value="AFLATOXIN B1 ALDEHYDE REDUCTASE"/>
    <property type="match status" value="1"/>
</dbReference>
<dbReference type="OrthoDB" id="37537at2759"/>
<dbReference type="GO" id="GO:0005737">
    <property type="term" value="C:cytoplasm"/>
    <property type="evidence" value="ECO:0007669"/>
    <property type="project" value="TreeGrafter"/>
</dbReference>
<dbReference type="Proteomes" id="UP000230002">
    <property type="component" value="Unassembled WGS sequence"/>
</dbReference>
<proteinExistence type="predicted"/>
<dbReference type="GO" id="GO:0016491">
    <property type="term" value="F:oxidoreductase activity"/>
    <property type="evidence" value="ECO:0007669"/>
    <property type="project" value="UniProtKB-KW"/>
</dbReference>
<organism evidence="3 4">
    <name type="scientific">Ganoderma sinense ZZ0214-1</name>
    <dbReference type="NCBI Taxonomy" id="1077348"/>
    <lineage>
        <taxon>Eukaryota</taxon>
        <taxon>Fungi</taxon>
        <taxon>Dikarya</taxon>
        <taxon>Basidiomycota</taxon>
        <taxon>Agaricomycotina</taxon>
        <taxon>Agaricomycetes</taxon>
        <taxon>Polyporales</taxon>
        <taxon>Polyporaceae</taxon>
        <taxon>Ganoderma</taxon>
    </lineage>
</organism>
<dbReference type="InterPro" id="IPR050791">
    <property type="entry name" value="Aldo-Keto_reductase"/>
</dbReference>
<gene>
    <name evidence="3" type="ORF">GSI_10950</name>
</gene>
<evidence type="ECO:0000256" key="1">
    <source>
        <dbReference type="ARBA" id="ARBA00023002"/>
    </source>
</evidence>